<feature type="compositionally biased region" description="Basic and acidic residues" evidence="23">
    <location>
        <begin position="39"/>
        <end position="49"/>
    </location>
</feature>
<feature type="region of interest" description="Disordered" evidence="23">
    <location>
        <begin position="842"/>
        <end position="883"/>
    </location>
</feature>
<dbReference type="GO" id="GO:0045893">
    <property type="term" value="P:positive regulation of DNA-templated transcription"/>
    <property type="evidence" value="ECO:0007669"/>
    <property type="project" value="TreeGrafter"/>
</dbReference>
<evidence type="ECO:0000256" key="2">
    <source>
        <dbReference type="ARBA" id="ARBA00022499"/>
    </source>
</evidence>
<dbReference type="InterPro" id="IPR046341">
    <property type="entry name" value="SET_dom_sf"/>
</dbReference>
<sequence length="2304" mass="252241">MPHSPPSPLVAGVSPQACSRKRRNAALAATPSKSPAKPRKGEAQRERMVKALAELLQRSRSPPARPSPPPGASPMQATKTPPEQAEPDPGPPEAVPPCLSPSSPPRGQSHDPTAPHRPRGRPRGSFKKPGAPRRGAKTPSSALVPPRKSQQPAPGVSLSPGAKGPGHARQKLPLLLKFVSKAKRLKSGRVALARARLKPPASRKGGRKKRNSSPQRRKKDPMVGGPPASPPPPPEQPPSEGPAKLTSPAQARWKRRRRAPQLAQEKGTGEERPVSPPCPAQGEEVVAAPASIAQSTRAQCLKRGRGRPPLTPSQRAERVAAAQREGAGSLGEEPPGHKPTFLKNIRQFIMPVVSARSCRLIRPPRRFIDEPPQRLPQTKPPEARGPTPTEASVPPQVPNPSPLSSPPASPGLSPPASPLISLPGKRRSILREPTFRWTSLSALAPSSPEPPPAPSPPARRPPLLRAPQFTPSEAHLKIYESLTVPAEELEPVCQGETGKEPPPPPVPRPEPPSPHYEPVVTRSGKRLLGRTNHLTLPLFGEPPRAAPDMELIKMEDVDAPGMALAVQPAQLSGMDKVYSLLTRAKVQLFKIDQQQLLKLAPLCSPHPFPVVGGHVHCGGLCLPLLPTLPLLSLQGQESPVQGPRIKHVCRHAAVALGQSRAMVPEDVPRLSALPLREREEIAASPAAEGEYRDSARCSAGGRVRRGKVEPVVVKAPPPVRRPAPHHSGKKNRMTRCGKCKGCLKLQDCGTCVNCLDKPKFGGPNTKKQCCVYRKCDKIEARKMERLSKKGRVVAKRDSEDSQEEFPVPWELTLGATETAEQEALLQRKSARRCVKQRPSYDIFESTDDSDAEPQPGAATPRRKPSHLLPVEAEEQSRPRRTPLQPVVQLKARRRLEKDSVSSGSFPSFPNGWNGKQKSTDGIHRLRVDFKEDCDLENVWLMGGLSILTSVPVTAQLVCLLCASKGFHELVFCQVCCDPFHSFCLEEEEQPLREQEENWCCRRCKFCHVCGRKNKVSKQLLECERCRNCYHPACLGPNYPSKPTRKKRGWICSACIRCKSCGAAPGKNWDTEWSHDYSLCPPCSLLYDKGNYCPICSHCYEDNDYESKMMQCAKCEHWVHAKCEGLSDEGYEILSSLPESVVYTCPPCSGGDKAKWRDVLSSELRKGLRNVLQGLLASQHAAPLLQCAQCCPDDGVKVHPRPCDLRTVNKLFEQGYYGSVHGFSEDVVGILLRHLEESEGPEKEQGGPSAKELYIELMARSFSWFNAQDAKRWQRPSCLPNGMLPEAVLPPSSDHMYAQWRRPEEPSGQDPTAVLAKQGLGSGPEDKRQCALCLQYGDAPAKDAGRLLYIGQNEWTHVNCAVWSAEVFEENDGSLKNVHAAVARGRQMRCEHCQRTGATVGCCLSACLSNYHFMCARLRRCTFQDDKKVFCQKHTDLLDGTEIVTEDGFAVLRRVYVDFEGISFKRKFMVGLEPDIVNMMIGSIRIDSLGLLTDLSECEGRLFPVGYQCTRQYWSTVDARRRCWYKCRILECRPRPNEEEPDPLGGREENRTIAHSPTPSSSKYRLTCGSPERHSPSRNPGPLPPPEPAAPAVSVPRSLSGARIKVPSYSPTRRPLAGVSSRPLPSPSSTSSMAHHILTVGDPDFTPLRRPRRHSPLSPRPPPRRALSPPRPARTRPLGATSLRAGAAPLGSSLQHPPTSAGPGLSPAHPPTSPQAPPSPPELAFDELNVSDLEFDDSLLDEPFQEGAEGRGPCPSPGLPLAAPSEDDEEEEEEGAGGAGRYFRFPRTVVTRELDLAPYPLDLPLPHIDQLDGVDDGEGEGRGAKGKQAEPGVEQGPAGPAPPPEDLPSEIVDFVLKNLSEGKTPPAPEPSVNGSEPGPAPDPARTLGWVPGSPGVRVLGTEAPAPPKPGSKVILVNKLGQVFVKMQGGEEVPMGGGPERPGTPTKLGPALSPQPPAGLGTAPRCACPAQSAPLPSGEPSSSDDDAMYREDKENEAPPKSQPHLRFEISSEDGLSVQADSIDGAWKAVIEKVQEARANARLRHLSFAGMNGVRLLGMHHEAVTFLVEQLHGAKSCHKYKFRYHQHEEEEEPLPLNPSGCARAEVYVRKCTFDMFNFLASQHRTLPEGGAYEEEEDEVQLKSTRRATSLELPMAMRFRHLKRTSKEAVGVYRSAIHGRGLFCKRTIDAGEMVIEYSGIVIRSVLTDKREKYYDGKGIGCYMFRIDDFDVVDATMHGNAARFINHSCEPNCYSRVIHVEGQKHIVIFALRRIFRGEELTYDYKFPIEDAGSKLPCNCGAKRCRRFLN</sequence>
<feature type="compositionally biased region" description="Pro residues" evidence="23">
    <location>
        <begin position="1578"/>
        <end position="1588"/>
    </location>
</feature>
<dbReference type="SMART" id="SM00541">
    <property type="entry name" value="FYRN"/>
    <property type="match status" value="1"/>
</dbReference>
<evidence type="ECO:0000256" key="4">
    <source>
        <dbReference type="ARBA" id="ARBA00022603"/>
    </source>
</evidence>
<evidence type="ECO:0000259" key="25">
    <source>
        <dbReference type="PROSITE" id="PS50280"/>
    </source>
</evidence>
<protein>
    <recommendedName>
        <fullName evidence="19">[histone H3]-lysine(4) N-methyltransferase</fullName>
        <ecNumber evidence="19">2.1.1.364</ecNumber>
    </recommendedName>
</protein>
<feature type="compositionally biased region" description="Basic residues" evidence="23">
    <location>
        <begin position="116"/>
        <end position="136"/>
    </location>
</feature>
<organism evidence="29 30">
    <name type="scientific">Pelusios castaneus</name>
    <name type="common">West African mud turtle</name>
    <dbReference type="NCBI Taxonomy" id="367368"/>
    <lineage>
        <taxon>Eukaryota</taxon>
        <taxon>Metazoa</taxon>
        <taxon>Chordata</taxon>
        <taxon>Craniata</taxon>
        <taxon>Vertebrata</taxon>
        <taxon>Euteleostomi</taxon>
        <taxon>Archelosauria</taxon>
        <taxon>Testudinata</taxon>
        <taxon>Testudines</taxon>
        <taxon>Pleurodira</taxon>
        <taxon>Pelomedusidae</taxon>
        <taxon>Pelusios</taxon>
    </lineage>
</organism>
<evidence type="ECO:0000256" key="15">
    <source>
        <dbReference type="ARBA" id="ARBA00023117"/>
    </source>
</evidence>
<dbReference type="Ensembl" id="ENSPCET00000014141.1">
    <property type="protein sequence ID" value="ENSPCEP00000013638.1"/>
    <property type="gene ID" value="ENSPCEG00000010337.1"/>
</dbReference>
<dbReference type="PROSITE" id="PS51805">
    <property type="entry name" value="EPHD"/>
    <property type="match status" value="1"/>
</dbReference>
<evidence type="ECO:0000256" key="5">
    <source>
        <dbReference type="ARBA" id="ARBA00022679"/>
    </source>
</evidence>
<dbReference type="SMART" id="SM00317">
    <property type="entry name" value="SET"/>
    <property type="match status" value="1"/>
</dbReference>
<accession>A0A8C8VJZ0</accession>
<dbReference type="InterPro" id="IPR036427">
    <property type="entry name" value="Bromodomain-like_sf"/>
</dbReference>
<feature type="compositionally biased region" description="Pro residues" evidence="23">
    <location>
        <begin position="1707"/>
        <end position="1720"/>
    </location>
</feature>
<evidence type="ECO:0000259" key="27">
    <source>
        <dbReference type="PROSITE" id="PS51058"/>
    </source>
</evidence>
<evidence type="ECO:0000256" key="6">
    <source>
        <dbReference type="ARBA" id="ARBA00022691"/>
    </source>
</evidence>
<evidence type="ECO:0000313" key="29">
    <source>
        <dbReference type="Ensembl" id="ENSPCEP00000013638.1"/>
    </source>
</evidence>
<dbReference type="PANTHER" id="PTHR45838:SF3">
    <property type="entry name" value="HISTONE-LYSINE N-METHYLTRANSFERASE 2B"/>
    <property type="match status" value="1"/>
</dbReference>
<feature type="domain" description="PHD-type" evidence="24">
    <location>
        <begin position="1089"/>
        <end position="1150"/>
    </location>
</feature>
<dbReference type="PROSITE" id="PS51058">
    <property type="entry name" value="ZF_CXXC"/>
    <property type="match status" value="1"/>
</dbReference>
<evidence type="ECO:0000256" key="19">
    <source>
        <dbReference type="ARBA" id="ARBA00023620"/>
    </source>
</evidence>
<feature type="domain" description="PHD-type" evidence="24">
    <location>
        <begin position="955"/>
        <end position="1006"/>
    </location>
</feature>
<feature type="compositionally biased region" description="Pro residues" evidence="23">
    <location>
        <begin position="500"/>
        <end position="515"/>
    </location>
</feature>
<dbReference type="Gene3D" id="3.30.40.10">
    <property type="entry name" value="Zinc/RING finger domain, C3HC4 (zinc finger)"/>
    <property type="match status" value="3"/>
</dbReference>
<evidence type="ECO:0000256" key="1">
    <source>
        <dbReference type="ARBA" id="ARBA00004123"/>
    </source>
</evidence>
<dbReference type="InterPro" id="IPR013083">
    <property type="entry name" value="Znf_RING/FYVE/PHD"/>
</dbReference>
<dbReference type="InterPro" id="IPR003888">
    <property type="entry name" value="FYrich_N"/>
</dbReference>
<evidence type="ECO:0000313" key="30">
    <source>
        <dbReference type="Proteomes" id="UP000694393"/>
    </source>
</evidence>
<dbReference type="InterPro" id="IPR001214">
    <property type="entry name" value="SET_dom"/>
</dbReference>
<feature type="region of interest" description="Disordered" evidence="23">
    <location>
        <begin position="1928"/>
        <end position="2003"/>
    </location>
</feature>
<dbReference type="Pfam" id="PF13771">
    <property type="entry name" value="zf-HC5HC2H"/>
    <property type="match status" value="1"/>
</dbReference>
<feature type="compositionally biased region" description="Low complexity" evidence="23">
    <location>
        <begin position="1589"/>
        <end position="1599"/>
    </location>
</feature>
<evidence type="ECO:0000256" key="13">
    <source>
        <dbReference type="ARBA" id="ARBA00022990"/>
    </source>
</evidence>
<feature type="compositionally biased region" description="Low complexity" evidence="23">
    <location>
        <begin position="1796"/>
        <end position="1805"/>
    </location>
</feature>
<comment type="subcellular location">
    <subcellularLocation>
        <location evidence="1">Nucleus</location>
    </subcellularLocation>
</comment>
<dbReference type="SMART" id="SM00384">
    <property type="entry name" value="AT_hook"/>
    <property type="match status" value="2"/>
</dbReference>
<dbReference type="InterPro" id="IPR003616">
    <property type="entry name" value="Post-SET_dom"/>
</dbReference>
<keyword evidence="5" id="KW-0808">Transferase</keyword>
<keyword evidence="17" id="KW-0804">Transcription</keyword>
<dbReference type="InterPro" id="IPR003889">
    <property type="entry name" value="FYrich_C"/>
</dbReference>
<dbReference type="FunFam" id="2.170.270.10:FF:000004">
    <property type="entry name" value="Histone-lysine N-methyltransferase"/>
    <property type="match status" value="1"/>
</dbReference>
<feature type="region of interest" description="Disordered" evidence="23">
    <location>
        <begin position="441"/>
        <end position="466"/>
    </location>
</feature>
<evidence type="ECO:0000256" key="11">
    <source>
        <dbReference type="ARBA" id="ARBA00022843"/>
    </source>
</evidence>
<comment type="catalytic activity">
    <reaction evidence="20">
        <text>L-lysyl(4)-[histone H3] + S-adenosyl-L-methionine = N(6)-methyl-L-lysyl(4)-[histone H3] + S-adenosyl-L-homocysteine + H(+)</text>
        <dbReference type="Rhea" id="RHEA:60264"/>
        <dbReference type="Rhea" id="RHEA-COMP:15543"/>
        <dbReference type="Rhea" id="RHEA-COMP:15547"/>
        <dbReference type="ChEBI" id="CHEBI:15378"/>
        <dbReference type="ChEBI" id="CHEBI:29969"/>
        <dbReference type="ChEBI" id="CHEBI:57856"/>
        <dbReference type="ChEBI" id="CHEBI:59789"/>
        <dbReference type="ChEBI" id="CHEBI:61929"/>
        <dbReference type="EC" id="2.1.1.364"/>
    </reaction>
    <physiologicalReaction direction="left-to-right" evidence="20">
        <dbReference type="Rhea" id="RHEA:60265"/>
    </physiologicalReaction>
</comment>
<keyword evidence="9 22" id="KW-0863">Zinc-finger</keyword>
<dbReference type="SUPFAM" id="SSF82199">
    <property type="entry name" value="SET domain"/>
    <property type="match status" value="1"/>
</dbReference>
<feature type="domain" description="Post-SET" evidence="26">
    <location>
        <begin position="2288"/>
        <end position="2304"/>
    </location>
</feature>
<reference evidence="29" key="2">
    <citation type="submission" date="2025-09" db="UniProtKB">
        <authorList>
            <consortium name="Ensembl"/>
        </authorList>
    </citation>
    <scope>IDENTIFICATION</scope>
</reference>
<dbReference type="Proteomes" id="UP000694393">
    <property type="component" value="Unplaced"/>
</dbReference>
<keyword evidence="12" id="KW-0156">Chromatin regulator</keyword>
<dbReference type="Gene3D" id="2.170.270.10">
    <property type="entry name" value="SET domain"/>
    <property type="match status" value="1"/>
</dbReference>
<dbReference type="PANTHER" id="PTHR45838">
    <property type="entry name" value="HISTONE-LYSINE-N-METHYLTRANSFERASE 2 KMT2 FAMILY MEMBER"/>
    <property type="match status" value="1"/>
</dbReference>
<evidence type="ECO:0000256" key="21">
    <source>
        <dbReference type="ARBA" id="ARBA00050089"/>
    </source>
</evidence>
<evidence type="ECO:0000256" key="7">
    <source>
        <dbReference type="ARBA" id="ARBA00022723"/>
    </source>
</evidence>
<feature type="region of interest" description="Disordered" evidence="23">
    <location>
        <begin position="493"/>
        <end position="519"/>
    </location>
</feature>
<dbReference type="CDD" id="cd15593">
    <property type="entry name" value="PHD3_KMT2B"/>
    <property type="match status" value="1"/>
</dbReference>
<evidence type="ECO:0000256" key="12">
    <source>
        <dbReference type="ARBA" id="ARBA00022853"/>
    </source>
</evidence>
<evidence type="ECO:0000256" key="17">
    <source>
        <dbReference type="ARBA" id="ARBA00023163"/>
    </source>
</evidence>
<dbReference type="InterPro" id="IPR001965">
    <property type="entry name" value="Znf_PHD"/>
</dbReference>
<dbReference type="EC" id="2.1.1.364" evidence="19"/>
<keyword evidence="11" id="KW-0832">Ubl conjugation</keyword>
<evidence type="ECO:0000259" key="28">
    <source>
        <dbReference type="PROSITE" id="PS51805"/>
    </source>
</evidence>
<feature type="compositionally biased region" description="Low complexity" evidence="23">
    <location>
        <begin position="1828"/>
        <end position="1837"/>
    </location>
</feature>
<dbReference type="GO" id="GO:0035097">
    <property type="term" value="C:histone methyltransferase complex"/>
    <property type="evidence" value="ECO:0007669"/>
    <property type="project" value="TreeGrafter"/>
</dbReference>
<dbReference type="SMART" id="SM00508">
    <property type="entry name" value="PostSET"/>
    <property type="match status" value="1"/>
</dbReference>
<feature type="compositionally biased region" description="Acidic residues" evidence="23">
    <location>
        <begin position="1732"/>
        <end position="1743"/>
    </location>
</feature>
<feature type="region of interest" description="Disordered" evidence="23">
    <location>
        <begin position="184"/>
        <end position="342"/>
    </location>
</feature>
<dbReference type="InterPro" id="IPR002857">
    <property type="entry name" value="Znf_CXXC"/>
</dbReference>
<dbReference type="InterPro" id="IPR034732">
    <property type="entry name" value="EPHD"/>
</dbReference>
<feature type="domain" description="CXXC-type" evidence="27">
    <location>
        <begin position="728"/>
        <end position="776"/>
    </location>
</feature>
<feature type="compositionally biased region" description="Acidic residues" evidence="23">
    <location>
        <begin position="1764"/>
        <end position="1774"/>
    </location>
</feature>
<dbReference type="Gene3D" id="3.30.160.360">
    <property type="match status" value="2"/>
</dbReference>
<keyword evidence="7" id="KW-0479">Metal-binding</keyword>
<dbReference type="PROSITE" id="PS50016">
    <property type="entry name" value="ZF_PHD_2"/>
    <property type="match status" value="3"/>
</dbReference>
<keyword evidence="10" id="KW-0862">Zinc</keyword>
<feature type="compositionally biased region" description="Pro residues" evidence="23">
    <location>
        <begin position="227"/>
        <end position="240"/>
    </location>
</feature>
<feature type="compositionally biased region" description="Low complexity" evidence="23">
    <location>
        <begin position="1619"/>
        <end position="1631"/>
    </location>
</feature>
<dbReference type="Pfam" id="PF05964">
    <property type="entry name" value="FYRN"/>
    <property type="match status" value="1"/>
</dbReference>
<dbReference type="Gene3D" id="1.20.920.10">
    <property type="entry name" value="Bromodomain-like"/>
    <property type="match status" value="1"/>
</dbReference>
<dbReference type="SMART" id="SM00249">
    <property type="entry name" value="PHD"/>
    <property type="match status" value="4"/>
</dbReference>
<feature type="compositionally biased region" description="Pro residues" evidence="23">
    <location>
        <begin position="88"/>
        <end position="104"/>
    </location>
</feature>
<evidence type="ECO:0000259" key="24">
    <source>
        <dbReference type="PROSITE" id="PS50016"/>
    </source>
</evidence>
<evidence type="ECO:0000256" key="3">
    <source>
        <dbReference type="ARBA" id="ARBA00022553"/>
    </source>
</evidence>
<dbReference type="FunFam" id="3.30.160.360:FF:000004">
    <property type="entry name" value="Histone-lysine N-methyltransferase"/>
    <property type="match status" value="1"/>
</dbReference>
<evidence type="ECO:0000256" key="16">
    <source>
        <dbReference type="ARBA" id="ARBA00023125"/>
    </source>
</evidence>
<feature type="compositionally biased region" description="Basic residues" evidence="23">
    <location>
        <begin position="204"/>
        <end position="219"/>
    </location>
</feature>
<keyword evidence="15" id="KW-0103">Bromodomain</keyword>
<evidence type="ECO:0000256" key="14">
    <source>
        <dbReference type="ARBA" id="ARBA00023015"/>
    </source>
</evidence>
<dbReference type="CDD" id="cd15589">
    <property type="entry name" value="PHD1_KMT2B"/>
    <property type="match status" value="1"/>
</dbReference>
<feature type="domain" description="PHD-type" evidence="24">
    <location>
        <begin position="1003"/>
        <end position="1057"/>
    </location>
</feature>
<dbReference type="InterPro" id="IPR047219">
    <property type="entry name" value="KMT2A_2B_SET"/>
</dbReference>
<feature type="region of interest" description="Disordered" evidence="23">
    <location>
        <begin position="360"/>
        <end position="427"/>
    </location>
</feature>
<evidence type="ECO:0000259" key="26">
    <source>
        <dbReference type="PROSITE" id="PS50868"/>
    </source>
</evidence>
<keyword evidence="16" id="KW-0238">DNA-binding</keyword>
<reference evidence="29" key="1">
    <citation type="submission" date="2025-08" db="UniProtKB">
        <authorList>
            <consortium name="Ensembl"/>
        </authorList>
    </citation>
    <scope>IDENTIFICATION</scope>
</reference>
<dbReference type="PROSITE" id="PS50868">
    <property type="entry name" value="POST_SET"/>
    <property type="match status" value="1"/>
</dbReference>
<dbReference type="Pfam" id="PF00856">
    <property type="entry name" value="SET"/>
    <property type="match status" value="1"/>
</dbReference>
<evidence type="ECO:0000256" key="10">
    <source>
        <dbReference type="ARBA" id="ARBA00022833"/>
    </source>
</evidence>
<proteinExistence type="predicted"/>
<dbReference type="FunFam" id="3.30.40.10:FF:000002">
    <property type="entry name" value="Histone-lysine N-methyltransferase"/>
    <property type="match status" value="1"/>
</dbReference>
<keyword evidence="14" id="KW-0805">Transcription regulation</keyword>
<dbReference type="CDD" id="cd19170">
    <property type="entry name" value="SET_KMT2A_2B"/>
    <property type="match status" value="1"/>
</dbReference>
<dbReference type="GO" id="GO:0003677">
    <property type="term" value="F:DNA binding"/>
    <property type="evidence" value="ECO:0007669"/>
    <property type="project" value="UniProtKB-KW"/>
</dbReference>
<evidence type="ECO:0000256" key="9">
    <source>
        <dbReference type="ARBA" id="ARBA00022771"/>
    </source>
</evidence>
<feature type="region of interest" description="Disordered" evidence="23">
    <location>
        <begin position="1535"/>
        <end position="1784"/>
    </location>
</feature>
<dbReference type="CDD" id="cd15694">
    <property type="entry name" value="ePHD_KMT2B"/>
    <property type="match status" value="1"/>
</dbReference>
<keyword evidence="13" id="KW-0007">Acetylation</keyword>
<feature type="compositionally biased region" description="Pro residues" evidence="23">
    <location>
        <begin position="447"/>
        <end position="460"/>
    </location>
</feature>
<dbReference type="PROSITE" id="PS51542">
    <property type="entry name" value="FYRN"/>
    <property type="match status" value="1"/>
</dbReference>
<keyword evidence="18" id="KW-0539">Nucleus</keyword>
<dbReference type="FunFam" id="3.30.40.10:FF:000089">
    <property type="entry name" value="Histone-lysine N-methyltransferase"/>
    <property type="match status" value="1"/>
</dbReference>
<feature type="compositionally biased region" description="Pro residues" evidence="23">
    <location>
        <begin position="63"/>
        <end position="72"/>
    </location>
</feature>
<dbReference type="PROSITE" id="PS50280">
    <property type="entry name" value="SET"/>
    <property type="match status" value="1"/>
</dbReference>
<evidence type="ECO:0000256" key="18">
    <source>
        <dbReference type="ARBA" id="ARBA00023242"/>
    </source>
</evidence>
<feature type="domain" description="SET" evidence="25">
    <location>
        <begin position="2164"/>
        <end position="2280"/>
    </location>
</feature>
<dbReference type="Pfam" id="PF05965">
    <property type="entry name" value="FYRC"/>
    <property type="match status" value="1"/>
</dbReference>
<evidence type="ECO:0000256" key="8">
    <source>
        <dbReference type="ARBA" id="ARBA00022737"/>
    </source>
</evidence>
<dbReference type="InterPro" id="IPR017956">
    <property type="entry name" value="AT_hook_DNA-bd_motif"/>
</dbReference>
<dbReference type="SUPFAM" id="SSF57903">
    <property type="entry name" value="FYVE/PHD zinc finger"/>
    <property type="match status" value="3"/>
</dbReference>
<feature type="compositionally biased region" description="Basic and acidic residues" evidence="23">
    <location>
        <begin position="1985"/>
        <end position="1995"/>
    </location>
</feature>
<dbReference type="PROSITE" id="PS51543">
    <property type="entry name" value="FYRC"/>
    <property type="match status" value="1"/>
</dbReference>
<feature type="region of interest" description="Disordered" evidence="23">
    <location>
        <begin position="1796"/>
        <end position="1911"/>
    </location>
</feature>
<feature type="compositionally biased region" description="Polar residues" evidence="23">
    <location>
        <begin position="1552"/>
        <end position="1563"/>
    </location>
</feature>
<name>A0A8C8VJZ0_9SAUR</name>
<dbReference type="InterPro" id="IPR041959">
    <property type="entry name" value="KMT2B_ePHD"/>
</dbReference>
<keyword evidence="4" id="KW-0489">Methyltransferase</keyword>
<comment type="catalytic activity">
    <reaction evidence="21">
        <text>N(6)-methyl-L-lysyl(4)-[histone H3] + S-adenosyl-L-methionine = N(6),N(6)-dimethyl-L-lysyl(4)-[histone H3] + S-adenosyl-L-homocysteine + H(+)</text>
        <dbReference type="Rhea" id="RHEA:60268"/>
        <dbReference type="Rhea" id="RHEA-COMP:15540"/>
        <dbReference type="Rhea" id="RHEA-COMP:15543"/>
        <dbReference type="ChEBI" id="CHEBI:15378"/>
        <dbReference type="ChEBI" id="CHEBI:57856"/>
        <dbReference type="ChEBI" id="CHEBI:59789"/>
        <dbReference type="ChEBI" id="CHEBI:61929"/>
        <dbReference type="ChEBI" id="CHEBI:61976"/>
    </reaction>
    <physiologicalReaction direction="left-to-right" evidence="21">
        <dbReference type="Rhea" id="RHEA:60269"/>
    </physiologicalReaction>
</comment>
<dbReference type="InterPro" id="IPR011011">
    <property type="entry name" value="Znf_FYVE_PHD"/>
</dbReference>
<keyword evidence="6" id="KW-0949">S-adenosyl-L-methionine</keyword>
<dbReference type="Pfam" id="PF00628">
    <property type="entry name" value="PHD"/>
    <property type="match status" value="2"/>
</dbReference>
<keyword evidence="2" id="KW-1017">Isopeptide bond</keyword>
<evidence type="ECO:0000256" key="20">
    <source>
        <dbReference type="ARBA" id="ARBA00049353"/>
    </source>
</evidence>
<evidence type="ECO:0000256" key="22">
    <source>
        <dbReference type="PROSITE-ProRule" id="PRU00509"/>
    </source>
</evidence>
<dbReference type="GO" id="GO:0032259">
    <property type="term" value="P:methylation"/>
    <property type="evidence" value="ECO:0007669"/>
    <property type="project" value="UniProtKB-KW"/>
</dbReference>
<feature type="domain" description="PHD-type" evidence="28">
    <location>
        <begin position="1326"/>
        <end position="1434"/>
    </location>
</feature>
<dbReference type="FunFam" id="3.30.40.10:FF:000071">
    <property type="entry name" value="Histone-lysine N-methyltransferase"/>
    <property type="match status" value="1"/>
</dbReference>
<feature type="compositionally biased region" description="Pro residues" evidence="23">
    <location>
        <begin position="395"/>
        <end position="417"/>
    </location>
</feature>
<dbReference type="Pfam" id="PF02008">
    <property type="entry name" value="zf-CXXC"/>
    <property type="match status" value="1"/>
</dbReference>
<keyword evidence="30" id="KW-1185">Reference proteome</keyword>
<feature type="region of interest" description="Disordered" evidence="23">
    <location>
        <begin position="1"/>
        <end position="169"/>
    </location>
</feature>
<dbReference type="InterPro" id="IPR019787">
    <property type="entry name" value="Znf_PHD-finger"/>
</dbReference>
<dbReference type="GO" id="GO:0140945">
    <property type="term" value="F:histone H3K4 monomethyltransferase activity"/>
    <property type="evidence" value="ECO:0007669"/>
    <property type="project" value="UniProtKB-EC"/>
</dbReference>
<keyword evidence="3" id="KW-0597">Phosphoprotein</keyword>
<dbReference type="GO" id="GO:0008270">
    <property type="term" value="F:zinc ion binding"/>
    <property type="evidence" value="ECO:0007669"/>
    <property type="project" value="UniProtKB-KW"/>
</dbReference>
<keyword evidence="8" id="KW-0677">Repeat</keyword>
<dbReference type="SMART" id="SM00542">
    <property type="entry name" value="FYRC"/>
    <property type="match status" value="1"/>
</dbReference>
<evidence type="ECO:0000256" key="23">
    <source>
        <dbReference type="SAM" id="MobiDB-lite"/>
    </source>
</evidence>